<dbReference type="RefSeq" id="WP_164033402.1">
    <property type="nucleotide sequence ID" value="NZ_JAABOQ010000007.1"/>
</dbReference>
<accession>A0A6M0CRL1</accession>
<sequence length="152" mass="17402">MNQLLILGSLVFCMNAPTDTTTTEIRYVDVETVSQVYNHETEKVETVLYIEQEEVLEFDFDTADYLPAVFDPYEEGEQLTVEEIDALFEEEIDLGFDPKTYLPKDFDPYQGLDSISDEAVDALFEEEIEIGFDISNYLPSDFNAYAGMETVK</sequence>
<evidence type="ECO:0000313" key="2">
    <source>
        <dbReference type="Proteomes" id="UP000474296"/>
    </source>
</evidence>
<comment type="caution">
    <text evidence="1">The sequence shown here is derived from an EMBL/GenBank/DDBJ whole genome shotgun (WGS) entry which is preliminary data.</text>
</comment>
<name>A0A6M0CRL1_9FLAO</name>
<dbReference type="EMBL" id="JAABOQ010000007">
    <property type="protein sequence ID" value="NER18714.1"/>
    <property type="molecule type" value="Genomic_DNA"/>
</dbReference>
<proteinExistence type="predicted"/>
<keyword evidence="2" id="KW-1185">Reference proteome</keyword>
<protein>
    <submittedName>
        <fullName evidence="1">Uncharacterized protein</fullName>
    </submittedName>
</protein>
<dbReference type="Proteomes" id="UP000474296">
    <property type="component" value="Unassembled WGS sequence"/>
</dbReference>
<dbReference type="AlphaFoldDB" id="A0A6M0CRL1"/>
<reference evidence="1 2" key="1">
    <citation type="submission" date="2020-01" db="EMBL/GenBank/DDBJ databases">
        <title>Spongiivirga citrea KCTC 32990T.</title>
        <authorList>
            <person name="Wang G."/>
        </authorList>
    </citation>
    <scope>NUCLEOTIDE SEQUENCE [LARGE SCALE GENOMIC DNA]</scope>
    <source>
        <strain evidence="1 2">KCTC 32990</strain>
    </source>
</reference>
<evidence type="ECO:0000313" key="1">
    <source>
        <dbReference type="EMBL" id="NER18714.1"/>
    </source>
</evidence>
<gene>
    <name evidence="1" type="ORF">GWK10_15960</name>
</gene>
<organism evidence="1 2">
    <name type="scientific">Spongiivirga citrea</name>
    <dbReference type="NCBI Taxonomy" id="1481457"/>
    <lineage>
        <taxon>Bacteria</taxon>
        <taxon>Pseudomonadati</taxon>
        <taxon>Bacteroidota</taxon>
        <taxon>Flavobacteriia</taxon>
        <taxon>Flavobacteriales</taxon>
        <taxon>Flavobacteriaceae</taxon>
        <taxon>Spongiivirga</taxon>
    </lineage>
</organism>